<feature type="compositionally biased region" description="Polar residues" evidence="6">
    <location>
        <begin position="40"/>
        <end position="51"/>
    </location>
</feature>
<dbReference type="EMBL" id="JADGJH010001034">
    <property type="protein sequence ID" value="KAJ3119671.1"/>
    <property type="molecule type" value="Genomic_DNA"/>
</dbReference>
<dbReference type="SUPFAM" id="SSF57667">
    <property type="entry name" value="beta-beta-alpha zinc fingers"/>
    <property type="match status" value="1"/>
</dbReference>
<dbReference type="InterPro" id="IPR050329">
    <property type="entry name" value="GLI_C2H2-zinc-finger"/>
</dbReference>
<evidence type="ECO:0000256" key="5">
    <source>
        <dbReference type="PROSITE-ProRule" id="PRU00042"/>
    </source>
</evidence>
<evidence type="ECO:0000256" key="1">
    <source>
        <dbReference type="ARBA" id="ARBA00022723"/>
    </source>
</evidence>
<sequence length="239" mass="26377">MTVVGAAPPGKKRCKSVGTASVTSPKFNIKGPTSRRKTAVTVSSATQPSGSNGDGIFYRLSSRGESNMETLSRNSSCSDLSNMFAAFQAENDRSYKCSLEECVQRFVSVDELRVHYREFHNALEKATPVLAAARRGTGRVSGSGGYGEKRFSCPEVSCGKMFGRVHDLTRHSTVHSLVKRFSCESCSAMFSRRLLFAEKGVKVFKFFAKFSSISGYFEMVVTKYLCFSKFFSATHQYAK</sequence>
<feature type="domain" description="C2H2-type" evidence="7">
    <location>
        <begin position="151"/>
        <end position="180"/>
    </location>
</feature>
<dbReference type="GO" id="GO:0000978">
    <property type="term" value="F:RNA polymerase II cis-regulatory region sequence-specific DNA binding"/>
    <property type="evidence" value="ECO:0007669"/>
    <property type="project" value="TreeGrafter"/>
</dbReference>
<evidence type="ECO:0000256" key="4">
    <source>
        <dbReference type="ARBA" id="ARBA00022833"/>
    </source>
</evidence>
<dbReference type="SMART" id="SM00355">
    <property type="entry name" value="ZnF_C2H2"/>
    <property type="match status" value="2"/>
</dbReference>
<dbReference type="PROSITE" id="PS00028">
    <property type="entry name" value="ZINC_FINGER_C2H2_1"/>
    <property type="match status" value="2"/>
</dbReference>
<dbReference type="PANTHER" id="PTHR19818">
    <property type="entry name" value="ZINC FINGER PROTEIN ZIC AND GLI"/>
    <property type="match status" value="1"/>
</dbReference>
<proteinExistence type="predicted"/>
<evidence type="ECO:0000256" key="3">
    <source>
        <dbReference type="ARBA" id="ARBA00022771"/>
    </source>
</evidence>
<evidence type="ECO:0000256" key="6">
    <source>
        <dbReference type="SAM" id="MobiDB-lite"/>
    </source>
</evidence>
<accession>A0AAD5XFS2</accession>
<dbReference type="Gene3D" id="3.30.160.60">
    <property type="entry name" value="Classic Zinc Finger"/>
    <property type="match status" value="2"/>
</dbReference>
<dbReference type="PROSITE" id="PS50157">
    <property type="entry name" value="ZINC_FINGER_C2H2_2"/>
    <property type="match status" value="2"/>
</dbReference>
<reference evidence="8" key="1">
    <citation type="submission" date="2020-05" db="EMBL/GenBank/DDBJ databases">
        <title>Phylogenomic resolution of chytrid fungi.</title>
        <authorList>
            <person name="Stajich J.E."/>
            <person name="Amses K."/>
            <person name="Simmons R."/>
            <person name="Seto K."/>
            <person name="Myers J."/>
            <person name="Bonds A."/>
            <person name="Quandt C.A."/>
            <person name="Barry K."/>
            <person name="Liu P."/>
            <person name="Grigoriev I."/>
            <person name="Longcore J.E."/>
            <person name="James T.Y."/>
        </authorList>
    </citation>
    <scope>NUCLEOTIDE SEQUENCE</scope>
    <source>
        <strain evidence="8">JEL0513</strain>
    </source>
</reference>
<protein>
    <recommendedName>
        <fullName evidence="7">C2H2-type domain-containing protein</fullName>
    </recommendedName>
</protein>
<dbReference type="GO" id="GO:0045944">
    <property type="term" value="P:positive regulation of transcription by RNA polymerase II"/>
    <property type="evidence" value="ECO:0007669"/>
    <property type="project" value="UniProtKB-ARBA"/>
</dbReference>
<dbReference type="InterPro" id="IPR036236">
    <property type="entry name" value="Znf_C2H2_sf"/>
</dbReference>
<dbReference type="Proteomes" id="UP001211907">
    <property type="component" value="Unassembled WGS sequence"/>
</dbReference>
<keyword evidence="9" id="KW-1185">Reference proteome</keyword>
<keyword evidence="3 5" id="KW-0863">Zinc-finger</keyword>
<dbReference type="AlphaFoldDB" id="A0AAD5XFS2"/>
<dbReference type="InterPro" id="IPR013087">
    <property type="entry name" value="Znf_C2H2_type"/>
</dbReference>
<keyword evidence="2" id="KW-0677">Repeat</keyword>
<dbReference type="Pfam" id="PF00096">
    <property type="entry name" value="zf-C2H2"/>
    <property type="match status" value="1"/>
</dbReference>
<feature type="domain" description="C2H2-type" evidence="7">
    <location>
        <begin position="95"/>
        <end position="125"/>
    </location>
</feature>
<gene>
    <name evidence="8" type="ORF">HK100_000202</name>
</gene>
<evidence type="ECO:0000313" key="8">
    <source>
        <dbReference type="EMBL" id="KAJ3119671.1"/>
    </source>
</evidence>
<name>A0AAD5XFS2_9FUNG</name>
<keyword evidence="1" id="KW-0479">Metal-binding</keyword>
<keyword evidence="4" id="KW-0862">Zinc</keyword>
<dbReference type="GO" id="GO:0000981">
    <property type="term" value="F:DNA-binding transcription factor activity, RNA polymerase II-specific"/>
    <property type="evidence" value="ECO:0007669"/>
    <property type="project" value="TreeGrafter"/>
</dbReference>
<dbReference type="GO" id="GO:0008270">
    <property type="term" value="F:zinc ion binding"/>
    <property type="evidence" value="ECO:0007669"/>
    <property type="project" value="UniProtKB-KW"/>
</dbReference>
<organism evidence="8 9">
    <name type="scientific">Physocladia obscura</name>
    <dbReference type="NCBI Taxonomy" id="109957"/>
    <lineage>
        <taxon>Eukaryota</taxon>
        <taxon>Fungi</taxon>
        <taxon>Fungi incertae sedis</taxon>
        <taxon>Chytridiomycota</taxon>
        <taxon>Chytridiomycota incertae sedis</taxon>
        <taxon>Chytridiomycetes</taxon>
        <taxon>Chytridiales</taxon>
        <taxon>Chytriomycetaceae</taxon>
        <taxon>Physocladia</taxon>
    </lineage>
</organism>
<dbReference type="GO" id="GO:0005634">
    <property type="term" value="C:nucleus"/>
    <property type="evidence" value="ECO:0007669"/>
    <property type="project" value="UniProtKB-ARBA"/>
</dbReference>
<evidence type="ECO:0000256" key="2">
    <source>
        <dbReference type="ARBA" id="ARBA00022737"/>
    </source>
</evidence>
<dbReference type="PANTHER" id="PTHR19818:SF139">
    <property type="entry name" value="PAIR-RULE PROTEIN ODD-PAIRED"/>
    <property type="match status" value="1"/>
</dbReference>
<evidence type="ECO:0000259" key="7">
    <source>
        <dbReference type="PROSITE" id="PS50157"/>
    </source>
</evidence>
<evidence type="ECO:0000313" key="9">
    <source>
        <dbReference type="Proteomes" id="UP001211907"/>
    </source>
</evidence>
<feature type="region of interest" description="Disordered" evidence="6">
    <location>
        <begin position="25"/>
        <end position="55"/>
    </location>
</feature>
<comment type="caution">
    <text evidence="8">The sequence shown here is derived from an EMBL/GenBank/DDBJ whole genome shotgun (WGS) entry which is preliminary data.</text>
</comment>